<evidence type="ECO:0000256" key="1">
    <source>
        <dbReference type="SAM" id="MobiDB-lite"/>
    </source>
</evidence>
<evidence type="ECO:0000256" key="2">
    <source>
        <dbReference type="SAM" id="SignalP"/>
    </source>
</evidence>
<evidence type="ECO:0000259" key="3">
    <source>
        <dbReference type="SMART" id="SM00460"/>
    </source>
</evidence>
<organism evidence="4 5">
    <name type="scientific">Candidatus Proximibacter danicus</name>
    <dbReference type="NCBI Taxonomy" id="2954365"/>
    <lineage>
        <taxon>Bacteria</taxon>
        <taxon>Pseudomonadati</taxon>
        <taxon>Pseudomonadota</taxon>
        <taxon>Betaproteobacteria</taxon>
        <taxon>Candidatus Proximibacter</taxon>
    </lineage>
</organism>
<feature type="chain" id="PRO_5038432685" evidence="2">
    <location>
        <begin position="26"/>
        <end position="397"/>
    </location>
</feature>
<dbReference type="EMBL" id="JADJUC010000004">
    <property type="protein sequence ID" value="MBK8523747.1"/>
    <property type="molecule type" value="Genomic_DNA"/>
</dbReference>
<evidence type="ECO:0000313" key="5">
    <source>
        <dbReference type="Proteomes" id="UP000886689"/>
    </source>
</evidence>
<keyword evidence="2" id="KW-0732">Signal</keyword>
<name>A0A9D7K302_9PROT</name>
<gene>
    <name evidence="4" type="ORF">IPL58_06275</name>
</gene>
<accession>A0A9D7K302</accession>
<dbReference type="InterPro" id="IPR038765">
    <property type="entry name" value="Papain-like_cys_pep_sf"/>
</dbReference>
<dbReference type="Proteomes" id="UP000886689">
    <property type="component" value="Unassembled WGS sequence"/>
</dbReference>
<proteinExistence type="predicted"/>
<evidence type="ECO:0000313" key="4">
    <source>
        <dbReference type="EMBL" id="MBK8523747.1"/>
    </source>
</evidence>
<dbReference type="SMART" id="SM00460">
    <property type="entry name" value="TGc"/>
    <property type="match status" value="1"/>
</dbReference>
<dbReference type="PANTHER" id="PTHR38339">
    <property type="entry name" value="TRANSGLUTAMINASE DOMAIN PROTEIN"/>
    <property type="match status" value="1"/>
</dbReference>
<protein>
    <submittedName>
        <fullName evidence="4">Transglutaminase domain-containing protein</fullName>
    </submittedName>
</protein>
<dbReference type="PANTHER" id="PTHR38339:SF1">
    <property type="entry name" value="TRANSGLUTAMINASE-LIKE DOMAIN-CONTAINING PROTEIN"/>
    <property type="match status" value="1"/>
</dbReference>
<feature type="signal peptide" evidence="2">
    <location>
        <begin position="1"/>
        <end position="25"/>
    </location>
</feature>
<dbReference type="AlphaFoldDB" id="A0A9D7K302"/>
<dbReference type="Pfam" id="PF01841">
    <property type="entry name" value="Transglut_core"/>
    <property type="match status" value="1"/>
</dbReference>
<feature type="region of interest" description="Disordered" evidence="1">
    <location>
        <begin position="19"/>
        <end position="57"/>
    </location>
</feature>
<reference evidence="4" key="1">
    <citation type="submission" date="2020-10" db="EMBL/GenBank/DDBJ databases">
        <title>Connecting structure to function with the recovery of over 1000 high-quality activated sludge metagenome-assembled genomes encoding full-length rRNA genes using long-read sequencing.</title>
        <authorList>
            <person name="Singleton C.M."/>
            <person name="Petriglieri F."/>
            <person name="Kristensen J.M."/>
            <person name="Kirkegaard R.H."/>
            <person name="Michaelsen T.Y."/>
            <person name="Andersen M.H."/>
            <person name="Karst S.M."/>
            <person name="Dueholm M.S."/>
            <person name="Nielsen P.H."/>
            <person name="Albertsen M."/>
        </authorList>
    </citation>
    <scope>NUCLEOTIDE SEQUENCE</scope>
    <source>
        <strain evidence="4">Hirt_18-Q3-R61-65_BATAC.395</strain>
    </source>
</reference>
<dbReference type="InterPro" id="IPR002931">
    <property type="entry name" value="Transglutaminase-like"/>
</dbReference>
<sequence>MKRRDFIAAAAATLLPAVGSSEALAAPNGTRKKTPAKPGQNQKKGAAANKPADPVQANETRVAAASLPEKPVSPWRTYDLATRIEIRKTSGTTRLWLPLAMYKDTPWQRALGHNWQGNFDRAGIYRDPAAEMEVFTAEWKDGVTPVLELVGQIETQDRHFDVTKKHCAPERGEILRRNLQSTELMPINEKTREIAERIVGRIKDPLAQGKAIYDWVADRAIRDPETPALSAGGIDTPPELANALGRNAGHALLFVALSRAIGLPARPVFGLRVDYSRLLPSLGKTGELNRAFNCRAEFYAPGYDWIPVNPADLRQAVLEEKLAPDDGKLTVLRKLLFGYWEMNWIGLNTALEVTPRAGNSKPLPFLATPHVETEDGTLDTADAERFSISIKANRSEA</sequence>
<dbReference type="SUPFAM" id="SSF54001">
    <property type="entry name" value="Cysteine proteinases"/>
    <property type="match status" value="1"/>
</dbReference>
<comment type="caution">
    <text evidence="4">The sequence shown here is derived from an EMBL/GenBank/DDBJ whole genome shotgun (WGS) entry which is preliminary data.</text>
</comment>
<dbReference type="Gene3D" id="3.10.620.30">
    <property type="match status" value="1"/>
</dbReference>
<feature type="domain" description="Transglutaminase-like" evidence="3">
    <location>
        <begin position="239"/>
        <end position="312"/>
    </location>
</feature>